<dbReference type="SUPFAM" id="SSF51735">
    <property type="entry name" value="NAD(P)-binding Rossmann-fold domains"/>
    <property type="match status" value="3"/>
</dbReference>
<dbReference type="Pfam" id="PF21089">
    <property type="entry name" value="PKS_DH_N"/>
    <property type="match status" value="1"/>
</dbReference>
<evidence type="ECO:0000256" key="4">
    <source>
        <dbReference type="ARBA" id="ARBA00022679"/>
    </source>
</evidence>
<dbReference type="SUPFAM" id="SSF47336">
    <property type="entry name" value="ACP-like"/>
    <property type="match status" value="1"/>
</dbReference>
<dbReference type="InterPro" id="IPR049552">
    <property type="entry name" value="PKS_DH_N"/>
</dbReference>
<keyword evidence="12" id="KW-1185">Reference proteome</keyword>
<dbReference type="GO" id="GO:0032259">
    <property type="term" value="P:methylation"/>
    <property type="evidence" value="ECO:0007669"/>
    <property type="project" value="UniProtKB-KW"/>
</dbReference>
<keyword evidence="3" id="KW-0489">Methyltransferase</keyword>
<sequence length="2883" mass="318777">MSDPSSVHTRLCADCDAPTPTDDVPDVGDPAVVPFPIAIVGMAMRLPGGVNCGKKFWEFLINKKDGLCKVPEDRYNIDAFYHDSTQGHIPGTIRTQNGYFLQQDISQVDAGFFGMSKIEAAKLDPQQRMLLEIVWECMENGGQTQWCGKDIGCYVGVYGEDWLDLQSRDPQGNDRYRVIAAGDFAIANRVSYEFDLGGPSITFRTGCSSSLVGLHEACQALYSGECSSAVVAGTNLIITPTMTTSMSDNMVISPSGICRTFDAKADGYGRGEAVNAIFIKPLDAALKDGDPVRAVIRSTAVNCDGKTPGITTPGSLAQERLVRRAYRKAQIDDLSRTGFFECHGTGTTVGDTAETSVVATIFGRHGIHMGAVKPNVGHSEGASGITSVIKSVLALEHKIIPPNVYFEQPNPNIPFIDAKLQVPIEATPWPSSRHERISVNSFGIGGTNAHLILDSTASILEMQEADLSSHRATSLLLISAKTSSSLEGNIEKIKDYLETNNVSPADLAYTLALRREHMAQRAFATVEEDGTIMPFEKSQIDVQNLTFVFTGQGAQWPGMAKELVLKSDNFRQNISYLDRVLQQLKPAPRWSIENELLECRDSSQMMDPRFAQPLCTAIQIALVSLLRDWGVMPASVVGHSSGEIAAAFACGAISAASAITIAYYRGDAMKSARSDGAMAAVSLGSGDIEPYLRDGVVVACENSPKSVTLSGDREALDILMKTLEDEEVFCRRLAVNVAYHSHHMKELGSKFEESIRGHVSHNQSMIPLFSTLTGDIIKDPKVFTSTYWKRNLESPVLFNSAIRKILDLNAQSQVFFEIGPHSALSSPLRQAFSGSGDKKISYIPTLVRDHEQWSCILVAIGRLYIHGIPVDLQNIIAPARVLTDLPPYHWDHTERFWSETRLAHDWRLQKAPKHELLGCRTLESTDTEPSWRNLLLVDDVLWLLDHKLSGVVVFPGAGYVAMVGEAIHQISGCEDFSLRNVFMKNALVLEQIEPTPIEIITNLRPVKLTDDVDSIWYDFTISAYHNGQWRKHCQGQIRPGPDCALEKPTILPKPRPICSDTWYNALQGRGLEYGSQFRGLSRITTSPSSTEATATVNDTEDHHQSSHYTLHPIIIDECLQLLSVAATSGIPRRMTKLCIPTAFESLYIAKGRDTMSLGASCDMSGNLMNGSACLMSDDQIILSLSGGKFFGISDSAISDGAAPLASTLEWKPHIDFCSLEDLFPPIPSNLYPGRVMAKMTKLMVLQTYHETKSLRPTQSHMRKYRDWIMSEYHKICVEDPDIILETEGNSAFDAEVCKRHIQEIMENEKHPIAAVTFQLARKILQMIHSLFNGTVSGLEVLMEDDSIPSMYEYIASITNWSSFLSALSHTKPSLRILEIGAGTGGNTSVTLKRLMALSPSSGRMYSRYTFTDISAGFISQAKERFKEFPAVDYLTLDISQDPLEQGFEAGGYDLIIACNVLHATPNISESLHNVRKLIAPHGWLLLQELCHITPIFDYIMGILPSWWVAEDGREKPYISPEKWHQELVNAGFTGADIVRYDNDMPYHFNANIASRPQAPEQAIGKVHLLYDGTITGWSRSLEQTLLSNGFSVKWLKFDEIPSTVSNVISLLDLECPFFNDISAPRFSIFQRFTQAVNGLCLWLTRPTQLVGGDPDPRYGLTLGVMRTLGKETSQNIATLEVDCVDESATKSVLEIYQLLQKQQCELGDTLEHRDYEFVLNSGAIHVCRFQWSTLDNAMNTLEDAEPRILDIKCPGMLDSLTWALAGQSTPMKDTDIEMDIKFVGLNFRDIMVSMGLLGDTREIGLEASGIVKRVGPAVTDIQVGDRISTFGKGLFRTSKVLPACDCMVLPERLSLEDAASGSGVFTTAIYSLMHCGNLQKGQTVLIHSACGGVGLAAIQICRLIGAEIFATVSSEDKIQHLTEILKIPRNHIFDSRSTSFLQGIRKATNNKGVDIVLNSLSGELLHASWKCVAPFGKLIELGKRDFLGHAKLDMDLFIENRSYIGVDLLRVGEKRPELLQRLMEQFSQYTHNGSIHPIRPVHVYEATDITQAFRYLQSGKNTGKTVIHMPDDPSTIPVSRLHENGVLFRPDASYLLVGGFGGLGRAVITWMVEKGARYLVIMSRSGHQTPENHAFVEDLRNQGDIHVSTVAGNVANMEDVREAVTTAAKPVAGIFQMSMFLQDESFNKMTYEEWQQCLAPKVQGTWNLHHAVEGMSLDFFVLFSSLTGICGFAGQANYAAANTFLDAFAKYRHAHGLPASVIDIGFMGDIGYASEHAQRTLQFSRSISFQILEERDLLHAVELAVLYGPRQLALGLGTTKPLSEIGMDPLWGRDARFSAWNNVMVESEEKTTGKDEELKRLVMSIEHEPSLLYEQSTEDKITYELGRMVASHMSHPDDLGLEELANITIDSLMAIEIRGWFRRHLKVEVPLVEISNSGTVRGLSQTTIRILKEKHHRGGLGQAKEALKSSMTSDTEFQDQAELDLCLRDKDLGGDIHPLGGQIPEWHNPSEGRVFLTGATGYLGAFFLVLLADLPYVKEIACLVRAPDDPSGRSRLEQTLARYGLPFDILSKVVVVPGDVTEFNLGLEEDKYQELARWSSVVFHFAAYSNYALPYSAHRDINVCGVINTLRFANTARSKALQFVSSISACGISGHLSGELILEDQQPPFELEYFKQHIGYTQSKVVAESVIWNALSNGVPITIHRPGLVSGHSVTGVSKSEDIVNRLIANSIRIGCYPTAPEGLNQLIPVDFVCSAILRISLSNQNTGHAFNVVQPDQSQNISWTQIFDTLSQLASPPLRCVTLNEWIDIFMQHGDERARAGGDILRERLKESIVWWGRDKGTVATCETANLRRAIAGFPEPLEAQSMAELLKVYFPVWKKQA</sequence>
<dbReference type="SUPFAM" id="SSF50129">
    <property type="entry name" value="GroES-like"/>
    <property type="match status" value="1"/>
</dbReference>
<evidence type="ECO:0000256" key="3">
    <source>
        <dbReference type="ARBA" id="ARBA00022603"/>
    </source>
</evidence>
<dbReference type="SUPFAM" id="SSF53901">
    <property type="entry name" value="Thiolase-like"/>
    <property type="match status" value="1"/>
</dbReference>
<evidence type="ECO:0000313" key="11">
    <source>
        <dbReference type="EMBL" id="KAE8154183.1"/>
    </source>
</evidence>
<dbReference type="InterPro" id="IPR001227">
    <property type="entry name" value="Ac_transferase_dom_sf"/>
</dbReference>
<dbReference type="Pfam" id="PF00550">
    <property type="entry name" value="PP-binding"/>
    <property type="match status" value="1"/>
</dbReference>
<dbReference type="SMART" id="SM00829">
    <property type="entry name" value="PKS_ER"/>
    <property type="match status" value="1"/>
</dbReference>
<dbReference type="GO" id="GO:0044550">
    <property type="term" value="P:secondary metabolite biosynthetic process"/>
    <property type="evidence" value="ECO:0007669"/>
    <property type="project" value="TreeGrafter"/>
</dbReference>
<dbReference type="Pfam" id="PF08240">
    <property type="entry name" value="ADH_N"/>
    <property type="match status" value="1"/>
</dbReference>
<dbReference type="SMART" id="SM00825">
    <property type="entry name" value="PKS_KS"/>
    <property type="match status" value="1"/>
</dbReference>
<dbReference type="Proteomes" id="UP000325780">
    <property type="component" value="Unassembled WGS sequence"/>
</dbReference>
<dbReference type="Gene3D" id="3.40.50.720">
    <property type="entry name" value="NAD(P)-binding Rossmann-like Domain"/>
    <property type="match status" value="3"/>
</dbReference>
<evidence type="ECO:0000256" key="2">
    <source>
        <dbReference type="ARBA" id="ARBA00022553"/>
    </source>
</evidence>
<dbReference type="Gene3D" id="3.40.50.150">
    <property type="entry name" value="Vaccinia Virus protein VP39"/>
    <property type="match status" value="1"/>
</dbReference>
<gene>
    <name evidence="11" type="ORF">BDV25DRAFT_136109</name>
</gene>
<organism evidence="11 12">
    <name type="scientific">Aspergillus avenaceus</name>
    <dbReference type="NCBI Taxonomy" id="36643"/>
    <lineage>
        <taxon>Eukaryota</taxon>
        <taxon>Fungi</taxon>
        <taxon>Dikarya</taxon>
        <taxon>Ascomycota</taxon>
        <taxon>Pezizomycotina</taxon>
        <taxon>Eurotiomycetes</taxon>
        <taxon>Eurotiomycetidae</taxon>
        <taxon>Eurotiales</taxon>
        <taxon>Aspergillaceae</taxon>
        <taxon>Aspergillus</taxon>
        <taxon>Aspergillus subgen. Circumdati</taxon>
    </lineage>
</organism>
<dbReference type="Gene3D" id="3.90.180.10">
    <property type="entry name" value="Medium-chain alcohol dehydrogenases, catalytic domain"/>
    <property type="match status" value="1"/>
</dbReference>
<feature type="region of interest" description="C-terminal hotdog fold" evidence="7">
    <location>
        <begin position="1054"/>
        <end position="1198"/>
    </location>
</feature>
<keyword evidence="5" id="KW-0511">Multifunctional enzyme</keyword>
<keyword evidence="2" id="KW-0597">Phosphoprotein</keyword>
<dbReference type="InterPro" id="IPR057326">
    <property type="entry name" value="KR_dom"/>
</dbReference>
<evidence type="ECO:0000256" key="6">
    <source>
        <dbReference type="ARBA" id="ARBA00029443"/>
    </source>
</evidence>
<dbReference type="GO" id="GO:0006633">
    <property type="term" value="P:fatty acid biosynthetic process"/>
    <property type="evidence" value="ECO:0007669"/>
    <property type="project" value="TreeGrafter"/>
</dbReference>
<dbReference type="EMBL" id="ML742031">
    <property type="protein sequence ID" value="KAE8154183.1"/>
    <property type="molecule type" value="Genomic_DNA"/>
</dbReference>
<dbReference type="InterPro" id="IPR010080">
    <property type="entry name" value="Thioester_reductase-like_dom"/>
</dbReference>
<reference evidence="11 12" key="1">
    <citation type="submission" date="2019-04" db="EMBL/GenBank/DDBJ databases">
        <title>Friends and foes A comparative genomics study of 23 Aspergillus species from section Flavi.</title>
        <authorList>
            <consortium name="DOE Joint Genome Institute"/>
            <person name="Kjaerbolling I."/>
            <person name="Vesth T."/>
            <person name="Frisvad J.C."/>
            <person name="Nybo J.L."/>
            <person name="Theobald S."/>
            <person name="Kildgaard S."/>
            <person name="Isbrandt T."/>
            <person name="Kuo A."/>
            <person name="Sato A."/>
            <person name="Lyhne E.K."/>
            <person name="Kogle M.E."/>
            <person name="Wiebenga A."/>
            <person name="Kun R.S."/>
            <person name="Lubbers R.J."/>
            <person name="Makela M.R."/>
            <person name="Barry K."/>
            <person name="Chovatia M."/>
            <person name="Clum A."/>
            <person name="Daum C."/>
            <person name="Haridas S."/>
            <person name="He G."/>
            <person name="LaButti K."/>
            <person name="Lipzen A."/>
            <person name="Mondo S."/>
            <person name="Riley R."/>
            <person name="Salamov A."/>
            <person name="Simmons B.A."/>
            <person name="Magnuson J.K."/>
            <person name="Henrissat B."/>
            <person name="Mortensen U.H."/>
            <person name="Larsen T.O."/>
            <person name="Devries R.P."/>
            <person name="Grigoriev I.V."/>
            <person name="Machida M."/>
            <person name="Baker S.E."/>
            <person name="Andersen M.R."/>
        </authorList>
    </citation>
    <scope>NUCLEOTIDE SEQUENCE [LARGE SCALE GENOMIC DNA]</scope>
    <source>
        <strain evidence="11 12">IBT 18842</strain>
    </source>
</reference>
<name>A0A5N6U6A4_ASPAV</name>
<dbReference type="PROSITE" id="PS50075">
    <property type="entry name" value="CARRIER"/>
    <property type="match status" value="1"/>
</dbReference>
<dbReference type="InterPro" id="IPR014031">
    <property type="entry name" value="Ketoacyl_synth_C"/>
</dbReference>
<dbReference type="NCBIfam" id="TIGR01746">
    <property type="entry name" value="Thioester-redct"/>
    <property type="match status" value="1"/>
</dbReference>
<dbReference type="InterPro" id="IPR049900">
    <property type="entry name" value="PKS_mFAS_DH"/>
</dbReference>
<dbReference type="Pfam" id="PF13602">
    <property type="entry name" value="ADH_zinc_N_2"/>
    <property type="match status" value="1"/>
</dbReference>
<dbReference type="Pfam" id="PF07993">
    <property type="entry name" value="NAD_binding_4"/>
    <property type="match status" value="1"/>
</dbReference>
<evidence type="ECO:0000259" key="8">
    <source>
        <dbReference type="PROSITE" id="PS50075"/>
    </source>
</evidence>
<comment type="similarity">
    <text evidence="6">In the C-terminal section; belongs to the NRP synthetase family.</text>
</comment>
<protein>
    <submittedName>
        <fullName evidence="11">Polyketide synthase</fullName>
    </submittedName>
</protein>
<dbReference type="InterPro" id="IPR011032">
    <property type="entry name" value="GroES-like_sf"/>
</dbReference>
<keyword evidence="1" id="KW-0596">Phosphopantetheine</keyword>
<dbReference type="Pfam" id="PF00698">
    <property type="entry name" value="Acyl_transf_1"/>
    <property type="match status" value="1"/>
</dbReference>
<keyword evidence="4" id="KW-0808">Transferase</keyword>
<evidence type="ECO:0000256" key="5">
    <source>
        <dbReference type="ARBA" id="ARBA00023268"/>
    </source>
</evidence>
<dbReference type="Gene3D" id="3.40.366.10">
    <property type="entry name" value="Malonyl-Coenzyme A Acyl Carrier Protein, domain 2"/>
    <property type="match status" value="1"/>
</dbReference>
<dbReference type="SUPFAM" id="SSF55048">
    <property type="entry name" value="Probable ACP-binding domain of malonyl-CoA ACP transacylase"/>
    <property type="match status" value="1"/>
</dbReference>
<dbReference type="InterPro" id="IPR036736">
    <property type="entry name" value="ACP-like_sf"/>
</dbReference>
<proteinExistence type="inferred from homology"/>
<evidence type="ECO:0000256" key="7">
    <source>
        <dbReference type="PROSITE-ProRule" id="PRU01363"/>
    </source>
</evidence>
<dbReference type="InterPro" id="IPR016035">
    <property type="entry name" value="Acyl_Trfase/lysoPLipase"/>
</dbReference>
<feature type="active site" description="Proton acceptor; for dehydratase activity" evidence="7">
    <location>
        <position position="946"/>
    </location>
</feature>
<dbReference type="InterPro" id="IPR020841">
    <property type="entry name" value="PKS_Beta-ketoAc_synthase_dom"/>
</dbReference>
<dbReference type="SMART" id="SM00827">
    <property type="entry name" value="PKS_AT"/>
    <property type="match status" value="1"/>
</dbReference>
<evidence type="ECO:0000256" key="1">
    <source>
        <dbReference type="ARBA" id="ARBA00022450"/>
    </source>
</evidence>
<dbReference type="InterPro" id="IPR016036">
    <property type="entry name" value="Malonyl_transacylase_ACP-bd"/>
</dbReference>
<feature type="domain" description="Ketosynthase family 3 (KS3)" evidence="9">
    <location>
        <begin position="34"/>
        <end position="455"/>
    </location>
</feature>
<dbReference type="InterPro" id="IPR036291">
    <property type="entry name" value="NAD(P)-bd_dom_sf"/>
</dbReference>
<dbReference type="FunFam" id="3.40.366.10:FF:000002">
    <property type="entry name" value="Probable polyketide synthase 2"/>
    <property type="match status" value="1"/>
</dbReference>
<dbReference type="GO" id="GO:1901336">
    <property type="term" value="P:lactone biosynthetic process"/>
    <property type="evidence" value="ECO:0007669"/>
    <property type="project" value="UniProtKB-ARBA"/>
</dbReference>
<dbReference type="InterPro" id="IPR014043">
    <property type="entry name" value="Acyl_transferase_dom"/>
</dbReference>
<dbReference type="InterPro" id="IPR029063">
    <property type="entry name" value="SAM-dependent_MTases_sf"/>
</dbReference>
<dbReference type="SMART" id="SM00826">
    <property type="entry name" value="PKS_DH"/>
    <property type="match status" value="1"/>
</dbReference>
<dbReference type="Pfam" id="PF00109">
    <property type="entry name" value="ketoacyl-synt"/>
    <property type="match status" value="1"/>
</dbReference>
<evidence type="ECO:0000259" key="9">
    <source>
        <dbReference type="PROSITE" id="PS52004"/>
    </source>
</evidence>
<dbReference type="PANTHER" id="PTHR43775">
    <property type="entry name" value="FATTY ACID SYNTHASE"/>
    <property type="match status" value="1"/>
</dbReference>
<dbReference type="InterPro" id="IPR020843">
    <property type="entry name" value="ER"/>
</dbReference>
<dbReference type="InterPro" id="IPR032821">
    <property type="entry name" value="PKS_assoc"/>
</dbReference>
<evidence type="ECO:0000259" key="10">
    <source>
        <dbReference type="PROSITE" id="PS52019"/>
    </source>
</evidence>
<dbReference type="InterPro" id="IPR013120">
    <property type="entry name" value="FAR_NAD-bd"/>
</dbReference>
<dbReference type="SUPFAM" id="SSF53335">
    <property type="entry name" value="S-adenosyl-L-methionine-dependent methyltransferases"/>
    <property type="match status" value="1"/>
</dbReference>
<dbReference type="InterPro" id="IPR042104">
    <property type="entry name" value="PKS_dehydratase_sf"/>
</dbReference>
<dbReference type="PROSITE" id="PS52019">
    <property type="entry name" value="PKS_MFAS_DH"/>
    <property type="match status" value="1"/>
</dbReference>
<dbReference type="GO" id="GO:0004312">
    <property type="term" value="F:fatty acid synthase activity"/>
    <property type="evidence" value="ECO:0007669"/>
    <property type="project" value="TreeGrafter"/>
</dbReference>
<dbReference type="Pfam" id="PF08242">
    <property type="entry name" value="Methyltransf_12"/>
    <property type="match status" value="1"/>
</dbReference>
<dbReference type="PROSITE" id="PS52004">
    <property type="entry name" value="KS3_2"/>
    <property type="match status" value="1"/>
</dbReference>
<dbReference type="Pfam" id="PF16197">
    <property type="entry name" value="KAsynt_C_assoc"/>
    <property type="match status" value="1"/>
</dbReference>
<feature type="domain" description="Carrier" evidence="8">
    <location>
        <begin position="2368"/>
        <end position="2451"/>
    </location>
</feature>
<dbReference type="Pfam" id="PF08659">
    <property type="entry name" value="KR"/>
    <property type="match status" value="1"/>
</dbReference>
<dbReference type="InterPro" id="IPR013154">
    <property type="entry name" value="ADH-like_N"/>
</dbReference>
<dbReference type="InterPro" id="IPR049551">
    <property type="entry name" value="PKS_DH_C"/>
</dbReference>
<dbReference type="Gene3D" id="3.40.47.10">
    <property type="match status" value="1"/>
</dbReference>
<dbReference type="InterPro" id="IPR013217">
    <property type="entry name" value="Methyltransf_12"/>
</dbReference>
<feature type="domain" description="PKS/mFAS DH" evidence="10">
    <location>
        <begin position="914"/>
        <end position="1198"/>
    </location>
</feature>
<dbReference type="OrthoDB" id="329835at2759"/>
<dbReference type="InterPro" id="IPR009081">
    <property type="entry name" value="PP-bd_ACP"/>
</dbReference>
<dbReference type="GO" id="GO:0016491">
    <property type="term" value="F:oxidoreductase activity"/>
    <property type="evidence" value="ECO:0007669"/>
    <property type="project" value="InterPro"/>
</dbReference>
<accession>A0A5N6U6A4</accession>
<dbReference type="Pfam" id="PF02801">
    <property type="entry name" value="Ketoacyl-synt_C"/>
    <property type="match status" value="1"/>
</dbReference>
<dbReference type="PANTHER" id="PTHR43775:SF49">
    <property type="entry name" value="SYNTHASE, PUTATIVE (JCVI)-RELATED"/>
    <property type="match status" value="1"/>
</dbReference>
<dbReference type="GO" id="GO:0008168">
    <property type="term" value="F:methyltransferase activity"/>
    <property type="evidence" value="ECO:0007669"/>
    <property type="project" value="UniProtKB-KW"/>
</dbReference>
<dbReference type="CDD" id="cd05235">
    <property type="entry name" value="SDR_e1"/>
    <property type="match status" value="1"/>
</dbReference>
<feature type="active site" description="Proton donor; for dehydratase activity" evidence="7">
    <location>
        <position position="1116"/>
    </location>
</feature>
<dbReference type="SUPFAM" id="SSF52151">
    <property type="entry name" value="FabD/lysophospholipase-like"/>
    <property type="match status" value="1"/>
</dbReference>
<dbReference type="InterPro" id="IPR016039">
    <property type="entry name" value="Thiolase-like"/>
</dbReference>
<dbReference type="InterPro" id="IPR013968">
    <property type="entry name" value="PKS_KR"/>
</dbReference>
<evidence type="ECO:0000313" key="12">
    <source>
        <dbReference type="Proteomes" id="UP000325780"/>
    </source>
</evidence>
<feature type="region of interest" description="N-terminal hotdog fold" evidence="7">
    <location>
        <begin position="914"/>
        <end position="1044"/>
    </location>
</feature>
<dbReference type="SMART" id="SM00822">
    <property type="entry name" value="PKS_KR"/>
    <property type="match status" value="1"/>
</dbReference>
<dbReference type="InterPro" id="IPR050091">
    <property type="entry name" value="PKS_NRPS_Biosynth_Enz"/>
</dbReference>
<dbReference type="CDD" id="cd02440">
    <property type="entry name" value="AdoMet_MTases"/>
    <property type="match status" value="1"/>
</dbReference>
<dbReference type="Pfam" id="PF14765">
    <property type="entry name" value="PS-DH"/>
    <property type="match status" value="1"/>
</dbReference>
<dbReference type="CDD" id="cd05195">
    <property type="entry name" value="enoyl_red"/>
    <property type="match status" value="1"/>
</dbReference>
<dbReference type="InterPro" id="IPR020807">
    <property type="entry name" value="PKS_DH"/>
</dbReference>
<dbReference type="InterPro" id="IPR014030">
    <property type="entry name" value="Ketoacyl_synth_N"/>
</dbReference>
<dbReference type="CDD" id="cd00833">
    <property type="entry name" value="PKS"/>
    <property type="match status" value="1"/>
</dbReference>
<dbReference type="FunFam" id="3.40.50.720:FF:000209">
    <property type="entry name" value="Polyketide synthase Pks12"/>
    <property type="match status" value="1"/>
</dbReference>
<dbReference type="Gene3D" id="3.10.129.110">
    <property type="entry name" value="Polyketide synthase dehydratase"/>
    <property type="match status" value="1"/>
</dbReference>